<comment type="similarity">
    <text evidence="1 13">Belongs to the peptidase M3 family.</text>
</comment>
<dbReference type="GO" id="GO:0046872">
    <property type="term" value="F:metal ion binding"/>
    <property type="evidence" value="ECO:0007669"/>
    <property type="project" value="UniProtKB-UniRule"/>
</dbReference>
<keyword evidence="17" id="KW-1185">Reference proteome</keyword>
<feature type="compositionally biased region" description="Polar residues" evidence="14">
    <location>
        <begin position="481"/>
        <end position="490"/>
    </location>
</feature>
<keyword evidence="5 13" id="KW-0479">Metal-binding</keyword>
<reference evidence="16 17" key="1">
    <citation type="submission" date="2022-11" db="EMBL/GenBank/DDBJ databases">
        <title>Whole genome sequence of Eschrichtius robustus ER-17-0199.</title>
        <authorList>
            <person name="Bruniche-Olsen A."/>
            <person name="Black A.N."/>
            <person name="Fields C.J."/>
            <person name="Walden K."/>
            <person name="Dewoody J.A."/>
        </authorList>
    </citation>
    <scope>NUCLEOTIDE SEQUENCE [LARGE SCALE GENOMIC DNA]</scope>
    <source>
        <strain evidence="16">ER-17-0199</strain>
        <tissue evidence="16">Blubber</tissue>
    </source>
</reference>
<feature type="domain" description="Peptidase M3A/M3B catalytic" evidence="15">
    <location>
        <begin position="223"/>
        <end position="459"/>
    </location>
</feature>
<dbReference type="EC" id="3.4.24.15" evidence="10"/>
<evidence type="ECO:0000256" key="7">
    <source>
        <dbReference type="ARBA" id="ARBA00022833"/>
    </source>
</evidence>
<evidence type="ECO:0000256" key="13">
    <source>
        <dbReference type="RuleBase" id="RU003435"/>
    </source>
</evidence>
<evidence type="ECO:0000256" key="10">
    <source>
        <dbReference type="ARBA" id="ARBA00039079"/>
    </source>
</evidence>
<dbReference type="Gene3D" id="1.10.1370.10">
    <property type="entry name" value="Neurolysin, domain 3"/>
    <property type="match status" value="1"/>
</dbReference>
<keyword evidence="3" id="KW-0597">Phosphoprotein</keyword>
<proteinExistence type="inferred from homology"/>
<comment type="cofactor">
    <cofactor evidence="13">
        <name>Zn(2+)</name>
        <dbReference type="ChEBI" id="CHEBI:29105"/>
    </cofactor>
    <text evidence="13">Binds 1 zinc ion.</text>
</comment>
<evidence type="ECO:0000256" key="6">
    <source>
        <dbReference type="ARBA" id="ARBA00022801"/>
    </source>
</evidence>
<comment type="subunit">
    <text evidence="2">Monomer.</text>
</comment>
<evidence type="ECO:0000313" key="17">
    <source>
        <dbReference type="Proteomes" id="UP001159641"/>
    </source>
</evidence>
<dbReference type="GO" id="GO:0006508">
    <property type="term" value="P:proteolysis"/>
    <property type="evidence" value="ECO:0007669"/>
    <property type="project" value="UniProtKB-KW"/>
</dbReference>
<evidence type="ECO:0000259" key="15">
    <source>
        <dbReference type="Pfam" id="PF01432"/>
    </source>
</evidence>
<dbReference type="GO" id="GO:0004222">
    <property type="term" value="F:metalloendopeptidase activity"/>
    <property type="evidence" value="ECO:0007669"/>
    <property type="project" value="InterPro"/>
</dbReference>
<dbReference type="Proteomes" id="UP001159641">
    <property type="component" value="Unassembled WGS sequence"/>
</dbReference>
<comment type="function">
    <text evidence="12">Involved in the metabolism of neuropeptides under 20 amino acid residues long. Involved in cytoplasmic peptide degradation. Able to degrade the amyloid-beta precursor protein and generate amyloidogenic fragments. Also acts as a regulator of cannabinoid signaling pathway by mediating degradation of hemopressin, an antagonist peptide of the cannabinoid receptor CNR1.</text>
</comment>
<evidence type="ECO:0000313" key="16">
    <source>
        <dbReference type="EMBL" id="KAJ8782515.1"/>
    </source>
</evidence>
<name>A0AB34GV63_ESCRO</name>
<evidence type="ECO:0000256" key="2">
    <source>
        <dbReference type="ARBA" id="ARBA00011245"/>
    </source>
</evidence>
<dbReference type="Pfam" id="PF01432">
    <property type="entry name" value="Peptidase_M3"/>
    <property type="match status" value="1"/>
</dbReference>
<dbReference type="InterPro" id="IPR024077">
    <property type="entry name" value="Neurolysin/TOP_dom2"/>
</dbReference>
<keyword evidence="8 13" id="KW-0482">Metalloprotease</keyword>
<dbReference type="SUPFAM" id="SSF55486">
    <property type="entry name" value="Metalloproteases ('zincins'), catalytic domain"/>
    <property type="match status" value="2"/>
</dbReference>
<dbReference type="InterPro" id="IPR001567">
    <property type="entry name" value="Pept_M3A_M3B_dom"/>
</dbReference>
<dbReference type="FunFam" id="3.40.390.10:FF:000006">
    <property type="entry name" value="Thimet oligopeptidase 1"/>
    <property type="match status" value="1"/>
</dbReference>
<evidence type="ECO:0000256" key="12">
    <source>
        <dbReference type="ARBA" id="ARBA00045978"/>
    </source>
</evidence>
<dbReference type="EMBL" id="JAIQCJ010002108">
    <property type="protein sequence ID" value="KAJ8782515.1"/>
    <property type="molecule type" value="Genomic_DNA"/>
</dbReference>
<evidence type="ECO:0000256" key="3">
    <source>
        <dbReference type="ARBA" id="ARBA00022553"/>
    </source>
</evidence>
<comment type="caution">
    <text evidence="16">The sequence shown here is derived from an EMBL/GenBank/DDBJ whole genome shotgun (WGS) entry which is preliminary data.</text>
</comment>
<dbReference type="PANTHER" id="PTHR11804">
    <property type="entry name" value="PROTEASE M3 THIMET OLIGOPEPTIDASE-RELATED"/>
    <property type="match status" value="1"/>
</dbReference>
<evidence type="ECO:0000256" key="8">
    <source>
        <dbReference type="ARBA" id="ARBA00023049"/>
    </source>
</evidence>
<dbReference type="GO" id="GO:0005758">
    <property type="term" value="C:mitochondrial intermembrane space"/>
    <property type="evidence" value="ECO:0007669"/>
    <property type="project" value="TreeGrafter"/>
</dbReference>
<keyword evidence="4 13" id="KW-0645">Protease</keyword>
<evidence type="ECO:0000256" key="11">
    <source>
        <dbReference type="ARBA" id="ARBA00039633"/>
    </source>
</evidence>
<evidence type="ECO:0000256" key="1">
    <source>
        <dbReference type="ARBA" id="ARBA00006040"/>
    </source>
</evidence>
<sequence>MPSRGGRRPGLEPIPGWMLSQPGACPGVDTVFGCRLAWVELKIAFPPRGHPDEESSSCLRRESPRLGSFGCRGGKWACGWAAPGTVLPAGSRSSLPMREGRPPFPPRSGSPRVLSEPPDLAPTGGLPEDFLNSLEKTEDEKLKVTLKYPHYFPLLKKCHVPETRRKVEEAFNCRCKEVRSPPLPAQCPEGPHELALPLAETWPGAPRGGHGPRSPAPALSGFQENCAILGELVSLRAQKSRLLGFSTHADYVLEMNMAKTSQVVATFLDELAQKLKPLGEQERAVILELKKAECERRGLHFDGRINAWDMRYYMNQVEETRYRVDQNLLKEYFPMQVVTRGLLGIYQELLGLTFDLEEGATVWHEDVTLYTVRDTASGKVIGKFYLDLYPREGKSGHAACFGLQPGCLRQDGSRQIAIAAMVANFTKPTPDPPSLLQHDELETYFHEFGHVMHQLCSQVGAGHWAAGRSGGGPGRAWSSGMSSPRDSSADVTPDVATPSVSASIIKPHALGT</sequence>
<feature type="region of interest" description="Disordered" evidence="14">
    <location>
        <begin position="89"/>
        <end position="128"/>
    </location>
</feature>
<evidence type="ECO:0000256" key="5">
    <source>
        <dbReference type="ARBA" id="ARBA00022723"/>
    </source>
</evidence>
<evidence type="ECO:0000256" key="14">
    <source>
        <dbReference type="SAM" id="MobiDB-lite"/>
    </source>
</evidence>
<dbReference type="InterPro" id="IPR024079">
    <property type="entry name" value="MetalloPept_cat_dom_sf"/>
</dbReference>
<dbReference type="GO" id="GO:0006518">
    <property type="term" value="P:peptide metabolic process"/>
    <property type="evidence" value="ECO:0007669"/>
    <property type="project" value="TreeGrafter"/>
</dbReference>
<protein>
    <recommendedName>
        <fullName evidence="11">Thimet oligopeptidase</fullName>
        <ecNumber evidence="10">3.4.24.15</ecNumber>
    </recommendedName>
</protein>
<comment type="catalytic activity">
    <reaction evidence="9">
        <text>Preferential cleavage of bonds with hydrophobic residues at P1, P2 and P3' and a small residue at P1' in substrates of 5 to 15 residues.</text>
        <dbReference type="EC" id="3.4.24.15"/>
    </reaction>
</comment>
<organism evidence="16 17">
    <name type="scientific">Eschrichtius robustus</name>
    <name type="common">California gray whale</name>
    <name type="synonym">Eschrichtius gibbosus</name>
    <dbReference type="NCBI Taxonomy" id="9764"/>
    <lineage>
        <taxon>Eukaryota</taxon>
        <taxon>Metazoa</taxon>
        <taxon>Chordata</taxon>
        <taxon>Craniata</taxon>
        <taxon>Vertebrata</taxon>
        <taxon>Euteleostomi</taxon>
        <taxon>Mammalia</taxon>
        <taxon>Eutheria</taxon>
        <taxon>Laurasiatheria</taxon>
        <taxon>Artiodactyla</taxon>
        <taxon>Whippomorpha</taxon>
        <taxon>Cetacea</taxon>
        <taxon>Mysticeti</taxon>
        <taxon>Eschrichtiidae</taxon>
        <taxon>Eschrichtius</taxon>
    </lineage>
</organism>
<keyword evidence="6 13" id="KW-0378">Hydrolase</keyword>
<feature type="region of interest" description="Disordered" evidence="14">
    <location>
        <begin position="463"/>
        <end position="500"/>
    </location>
</feature>
<evidence type="ECO:0000256" key="4">
    <source>
        <dbReference type="ARBA" id="ARBA00022670"/>
    </source>
</evidence>
<evidence type="ECO:0000256" key="9">
    <source>
        <dbReference type="ARBA" id="ARBA00036235"/>
    </source>
</evidence>
<accession>A0AB34GV63</accession>
<gene>
    <name evidence="16" type="ORF">J1605_010039</name>
</gene>
<dbReference type="InterPro" id="IPR045090">
    <property type="entry name" value="Pept_M3A_M3B"/>
</dbReference>
<dbReference type="PANTHER" id="PTHR11804:SF50">
    <property type="entry name" value="THIMET OLIGOPEPTIDASE"/>
    <property type="match status" value="1"/>
</dbReference>
<dbReference type="Gene3D" id="3.40.390.10">
    <property type="entry name" value="Collagenase (Catalytic Domain)"/>
    <property type="match status" value="1"/>
</dbReference>
<keyword evidence="7 13" id="KW-0862">Zinc</keyword>
<dbReference type="AlphaFoldDB" id="A0AB34GV63"/>